<dbReference type="AlphaFoldDB" id="Q220T0"/>
<keyword evidence="3" id="KW-1185">Reference proteome</keyword>
<evidence type="ECO:0000313" key="2">
    <source>
        <dbReference type="EMBL" id="ABD68473.1"/>
    </source>
</evidence>
<keyword evidence="2" id="KW-0472">Membrane</keyword>
<dbReference type="Proteomes" id="UP000008332">
    <property type="component" value="Chromosome"/>
</dbReference>
<name>Q220T0_ALBFT</name>
<gene>
    <name evidence="2" type="ordered locus">Rfer_0723</name>
</gene>
<sequence length="242" mass="26386">MRLRLFIRRLTVSAPRMAVRSAMPWPLRWLGLAVVFGFCAALGLWAFEFGKDIAGLDRGSKEELQQARAELAALQAELVTIKAARDQAQSVANTVDTLLTTEKVTQETLLAQNKQLQAENRSLRDDLGFFEKLIPASGGGGIAIRGLQAEVRNGREIKWQVLVMQASKNAPEFSGQLALSFSGVLNGKPWLATLPGGAQTFKLKQYGRMEGVFELPAQVVVKGLSAKVLEGPVVRSVQSIKL</sequence>
<dbReference type="eggNOG" id="ENOG502Z8KI">
    <property type="taxonomic scope" value="Bacteria"/>
</dbReference>
<evidence type="ECO:0000313" key="3">
    <source>
        <dbReference type="Proteomes" id="UP000008332"/>
    </source>
</evidence>
<proteinExistence type="predicted"/>
<dbReference type="InterPro" id="IPR046703">
    <property type="entry name" value="DUF6776"/>
</dbReference>
<protein>
    <submittedName>
        <fullName evidence="2">Conserved hypothetical transmembrane protein</fullName>
    </submittedName>
</protein>
<keyword evidence="1" id="KW-0175">Coiled coil</keyword>
<dbReference type="OrthoDB" id="8585321at2"/>
<dbReference type="Pfam" id="PF20567">
    <property type="entry name" value="DUF6776"/>
    <property type="match status" value="1"/>
</dbReference>
<accession>Q220T0</accession>
<dbReference type="RefSeq" id="WP_011463046.1">
    <property type="nucleotide sequence ID" value="NC_007908.1"/>
</dbReference>
<reference evidence="3" key="1">
    <citation type="submission" date="2006-02" db="EMBL/GenBank/DDBJ databases">
        <title>Complete sequence of chromosome of Rhodoferax ferrireducens DSM 15236.</title>
        <authorList>
            <person name="Copeland A."/>
            <person name="Lucas S."/>
            <person name="Lapidus A."/>
            <person name="Barry K."/>
            <person name="Detter J.C."/>
            <person name="Glavina del Rio T."/>
            <person name="Hammon N."/>
            <person name="Israni S."/>
            <person name="Pitluck S."/>
            <person name="Brettin T."/>
            <person name="Bruce D."/>
            <person name="Han C."/>
            <person name="Tapia R."/>
            <person name="Gilna P."/>
            <person name="Kiss H."/>
            <person name="Schmutz J."/>
            <person name="Larimer F."/>
            <person name="Land M."/>
            <person name="Kyrpides N."/>
            <person name="Ivanova N."/>
            <person name="Richardson P."/>
        </authorList>
    </citation>
    <scope>NUCLEOTIDE SEQUENCE [LARGE SCALE GENOMIC DNA]</scope>
    <source>
        <strain evidence="3">ATCC BAA-621 / DSM 15236 / T118</strain>
    </source>
</reference>
<dbReference type="EMBL" id="CP000267">
    <property type="protein sequence ID" value="ABD68473.1"/>
    <property type="molecule type" value="Genomic_DNA"/>
</dbReference>
<evidence type="ECO:0000256" key="1">
    <source>
        <dbReference type="SAM" id="Coils"/>
    </source>
</evidence>
<feature type="coiled-coil region" evidence="1">
    <location>
        <begin position="57"/>
        <end position="133"/>
    </location>
</feature>
<dbReference type="STRING" id="338969.Rfer_0723"/>
<organism evidence="2 3">
    <name type="scientific">Albidiferax ferrireducens (strain ATCC BAA-621 / DSM 15236 / T118)</name>
    <name type="common">Rhodoferax ferrireducens</name>
    <dbReference type="NCBI Taxonomy" id="338969"/>
    <lineage>
        <taxon>Bacteria</taxon>
        <taxon>Pseudomonadati</taxon>
        <taxon>Pseudomonadota</taxon>
        <taxon>Betaproteobacteria</taxon>
        <taxon>Burkholderiales</taxon>
        <taxon>Comamonadaceae</taxon>
        <taxon>Rhodoferax</taxon>
    </lineage>
</organism>
<keyword evidence="2" id="KW-0812">Transmembrane</keyword>
<dbReference type="KEGG" id="rfr:Rfer_0723"/>
<dbReference type="HOGENOM" id="CLU_096797_0_0_4"/>